<keyword evidence="1" id="KW-0732">Signal</keyword>
<gene>
    <name evidence="2" type="ORF">CWE09_13160</name>
</gene>
<dbReference type="GO" id="GO:0009279">
    <property type="term" value="C:cell outer membrane"/>
    <property type="evidence" value="ECO:0007669"/>
    <property type="project" value="TreeGrafter"/>
</dbReference>
<evidence type="ECO:0008006" key="4">
    <source>
        <dbReference type="Google" id="ProtNLM"/>
    </source>
</evidence>
<dbReference type="InterPro" id="IPR000015">
    <property type="entry name" value="Fimb_usher"/>
</dbReference>
<feature type="chain" id="PRO_5019483745" description="Fimbrial biogenesis outer membrane usher protein" evidence="1">
    <location>
        <begin position="20"/>
        <end position="757"/>
    </location>
</feature>
<name>A0A432W446_9GAMM</name>
<dbReference type="RefSeq" id="WP_126804505.1">
    <property type="nucleotide sequence ID" value="NZ_PIPL01000003.1"/>
</dbReference>
<reference evidence="2 3" key="1">
    <citation type="journal article" date="2011" name="Front. Microbiol.">
        <title>Genomic signatures of strain selection and enhancement in Bacillus atrophaeus var. globigii, a historical biowarfare simulant.</title>
        <authorList>
            <person name="Gibbons H.S."/>
            <person name="Broomall S.M."/>
            <person name="McNew L.A."/>
            <person name="Daligault H."/>
            <person name="Chapman C."/>
            <person name="Bruce D."/>
            <person name="Karavis M."/>
            <person name="Krepps M."/>
            <person name="McGregor P.A."/>
            <person name="Hong C."/>
            <person name="Park K.H."/>
            <person name="Akmal A."/>
            <person name="Feldman A."/>
            <person name="Lin J.S."/>
            <person name="Chang W.E."/>
            <person name="Higgs B.W."/>
            <person name="Demirev P."/>
            <person name="Lindquist J."/>
            <person name="Liem A."/>
            <person name="Fochler E."/>
            <person name="Read T.D."/>
            <person name="Tapia R."/>
            <person name="Johnson S."/>
            <person name="Bishop-Lilly K.A."/>
            <person name="Detter C."/>
            <person name="Han C."/>
            <person name="Sozhamannan S."/>
            <person name="Rosenzweig C.N."/>
            <person name="Skowronski E.W."/>
        </authorList>
    </citation>
    <scope>NUCLEOTIDE SEQUENCE [LARGE SCALE GENOMIC DNA]</scope>
    <source>
        <strain evidence="2 3">MLST1</strain>
    </source>
</reference>
<comment type="caution">
    <text evidence="2">The sequence shown here is derived from an EMBL/GenBank/DDBJ whole genome shotgun (WGS) entry which is preliminary data.</text>
</comment>
<accession>A0A432W446</accession>
<evidence type="ECO:0000313" key="2">
    <source>
        <dbReference type="EMBL" id="RUO24086.1"/>
    </source>
</evidence>
<dbReference type="EMBL" id="PIPL01000003">
    <property type="protein sequence ID" value="RUO24086.1"/>
    <property type="molecule type" value="Genomic_DNA"/>
</dbReference>
<dbReference type="AlphaFoldDB" id="A0A432W446"/>
<protein>
    <recommendedName>
        <fullName evidence="4">Fimbrial biogenesis outer membrane usher protein</fullName>
    </recommendedName>
</protein>
<evidence type="ECO:0000256" key="1">
    <source>
        <dbReference type="SAM" id="SignalP"/>
    </source>
</evidence>
<evidence type="ECO:0000313" key="3">
    <source>
        <dbReference type="Proteomes" id="UP000288293"/>
    </source>
</evidence>
<dbReference type="Proteomes" id="UP000288293">
    <property type="component" value="Unassembled WGS sequence"/>
</dbReference>
<dbReference type="PANTHER" id="PTHR30451:SF5">
    <property type="entry name" value="SLR0019 PROTEIN"/>
    <property type="match status" value="1"/>
</dbReference>
<sequence>MRSTVALLFLLAFSPVAQSAIFEVPLIYDEHEVGFVLIEMVGSEVVAVDGAGLAESLQYRLESGLRERLKNMSMLSAEELQEFGIEISFRPRTMDLVARLSSDVFGTSDISLNTRQPVRGNMVAPASWAFLNNFNVAAEQELNTEDKRANADWLGSLNLGGVRGLNLIWSATGDYISSTETTNLYRGEVTAFHDMPAVPLRLAVGDITTQPRGHLAGSPLGGFSIDTAYYELQPTRRISPGTRQQLVVRERADIEIYINGRGLQRLRLAPGRYDLTDLPLNQGSNEIEVFLFYASGEYEVQRFTQFYNAQLLDPGIVNFSLAGGYRSEFSPDEGIVYSEDSLVSAAIDRGMTRWLTLGANAQHHELGNVVGLSTVLGTPFGSFSFRYSQSEAEGVTGNAASGEWQHRVFGAHRSGAPNLRLAYDNYETFNNTPWLNNRMLDGSRVLASYSAYMGDNIELRFSYQDNRSRDDLVRREGEVRAVYRWRGVRVGGGVRRSNFLMTDSDEYEGFLSIDINIFRPHSGMRYRATYDSYDEQAQLAIAKVSREVTGASAFSLAHVENPLSSTTYGRADYIANRARMGVFSQYENTNSGDSGYAGAQFNTAMGWADGHFGWGRAGTGPFTIVSSHESLQKAPVLVNETPYGPEAIAKPFAGALLTARPRHRGNNLMVNVPDAPIGYDWGSGQHHAGAGAVTGTLITVGSDAYYSVLGVLKDAQGEPIQLQAARLSGEELSMTIFTNSGGVLLQKGCAQGTIQSN</sequence>
<feature type="signal peptide" evidence="1">
    <location>
        <begin position="1"/>
        <end position="19"/>
    </location>
</feature>
<dbReference type="GO" id="GO:0015473">
    <property type="term" value="F:fimbrial usher porin activity"/>
    <property type="evidence" value="ECO:0007669"/>
    <property type="project" value="InterPro"/>
</dbReference>
<organism evidence="2 3">
    <name type="scientific">Aliidiomarina minuta</name>
    <dbReference type="NCBI Taxonomy" id="880057"/>
    <lineage>
        <taxon>Bacteria</taxon>
        <taxon>Pseudomonadati</taxon>
        <taxon>Pseudomonadota</taxon>
        <taxon>Gammaproteobacteria</taxon>
        <taxon>Alteromonadales</taxon>
        <taxon>Idiomarinaceae</taxon>
        <taxon>Aliidiomarina</taxon>
    </lineage>
</organism>
<keyword evidence="3" id="KW-1185">Reference proteome</keyword>
<dbReference type="PANTHER" id="PTHR30451">
    <property type="entry name" value="OUTER MEMBRANE USHER PROTEIN"/>
    <property type="match status" value="1"/>
</dbReference>
<dbReference type="GO" id="GO:0009297">
    <property type="term" value="P:pilus assembly"/>
    <property type="evidence" value="ECO:0007669"/>
    <property type="project" value="InterPro"/>
</dbReference>
<proteinExistence type="predicted"/>
<dbReference type="OrthoDB" id="499138at2"/>